<dbReference type="EMBL" id="AOFT01000003">
    <property type="protein sequence ID" value="EMR07138.1"/>
    <property type="molecule type" value="Genomic_DNA"/>
</dbReference>
<reference evidence="2 3" key="1">
    <citation type="journal article" date="2013" name="Genome Announc.">
        <title>Draft Genome Sequence of Bhargavaea cecembensis Strain DSE10T, Isolated from a Deep-Sea Sediment Sample Collected at a Depth of 5,904 m from the Chagos-Laccadive Ridge System in the Indian Ocean.</title>
        <authorList>
            <person name="Shivaji S."/>
            <person name="Ara S."/>
            <person name="Begum Z."/>
            <person name="Ruth M."/>
            <person name="Singh A."/>
            <person name="Kumar Pinnaka A."/>
        </authorList>
    </citation>
    <scope>NUCLEOTIDE SEQUENCE [LARGE SCALE GENOMIC DNA]</scope>
    <source>
        <strain evidence="2 3">DSE10</strain>
    </source>
</reference>
<dbReference type="AlphaFoldDB" id="M7NEZ8"/>
<proteinExistence type="predicted"/>
<organism evidence="2 3">
    <name type="scientific">Bhargavaea cecembensis DSE10</name>
    <dbReference type="NCBI Taxonomy" id="1235279"/>
    <lineage>
        <taxon>Bacteria</taxon>
        <taxon>Bacillati</taxon>
        <taxon>Bacillota</taxon>
        <taxon>Bacilli</taxon>
        <taxon>Bacillales</taxon>
        <taxon>Caryophanaceae</taxon>
        <taxon>Bhargavaea</taxon>
    </lineage>
</organism>
<protein>
    <submittedName>
        <fullName evidence="2">Uncharacterized protein</fullName>
    </submittedName>
</protein>
<name>M7NEZ8_9BACL</name>
<dbReference type="STRING" id="1235279.C772_00783"/>
<keyword evidence="1" id="KW-0812">Transmembrane</keyword>
<keyword evidence="3" id="KW-1185">Reference proteome</keyword>
<evidence type="ECO:0000313" key="2">
    <source>
        <dbReference type="EMBL" id="EMR07138.1"/>
    </source>
</evidence>
<keyword evidence="1" id="KW-1133">Transmembrane helix</keyword>
<accession>M7NEZ8</accession>
<feature type="transmembrane region" description="Helical" evidence="1">
    <location>
        <begin position="12"/>
        <end position="34"/>
    </location>
</feature>
<comment type="caution">
    <text evidence="2">The sequence shown here is derived from an EMBL/GenBank/DDBJ whole genome shotgun (WGS) entry which is preliminary data.</text>
</comment>
<gene>
    <name evidence="2" type="ORF">C772_00783</name>
</gene>
<evidence type="ECO:0000313" key="3">
    <source>
        <dbReference type="Proteomes" id="UP000011919"/>
    </source>
</evidence>
<dbReference type="Proteomes" id="UP000011919">
    <property type="component" value="Unassembled WGS sequence"/>
</dbReference>
<keyword evidence="1" id="KW-0472">Membrane</keyword>
<evidence type="ECO:0000256" key="1">
    <source>
        <dbReference type="SAM" id="Phobius"/>
    </source>
</evidence>
<sequence length="83" mass="9465">MDARTNRPCVHFFAWLYFVIPALNLIIHSANFVIRLPGFVIRPSPPLKIFPPKRVFFGMKGNTESNLQEEGCGWILSSSGFRI</sequence>